<evidence type="ECO:0000313" key="2">
    <source>
        <dbReference type="Proteomes" id="UP000642180"/>
    </source>
</evidence>
<protein>
    <submittedName>
        <fullName evidence="1">Uncharacterized protein</fullName>
    </submittedName>
</protein>
<dbReference type="AlphaFoldDB" id="A0A8J3ASJ0"/>
<dbReference type="Pfam" id="PF20212">
    <property type="entry name" value="DUF6572"/>
    <property type="match status" value="1"/>
</dbReference>
<dbReference type="InterPro" id="IPR046702">
    <property type="entry name" value="DUF6572"/>
</dbReference>
<proteinExistence type="predicted"/>
<gene>
    <name evidence="1" type="ORF">GCM10008066_00890</name>
</gene>
<accession>A0A8J3ASJ0</accession>
<reference evidence="2" key="1">
    <citation type="journal article" date="2019" name="Int. J. Syst. Evol. Microbiol.">
        <title>The Global Catalogue of Microorganisms (GCM) 10K type strain sequencing project: providing services to taxonomists for standard genome sequencing and annotation.</title>
        <authorList>
            <consortium name="The Broad Institute Genomics Platform"/>
            <consortium name="The Broad Institute Genome Sequencing Center for Infectious Disease"/>
            <person name="Wu L."/>
            <person name="Ma J."/>
        </authorList>
    </citation>
    <scope>NUCLEOTIDE SEQUENCE [LARGE SCALE GENOMIC DNA]</scope>
    <source>
        <strain evidence="2">CCM 2767</strain>
    </source>
</reference>
<sequence>MLVPPGTDQPFDSISLDDHTEACVLTLVAYAVWDASECLFLQERINRCLRAIESGEVFVEHPGSRGRDFIISVRSIYAPDQETLSFLTQAQSILEDAGHFLRFGPLGSGYVIPDIASD</sequence>
<evidence type="ECO:0000313" key="1">
    <source>
        <dbReference type="EMBL" id="GGI15836.1"/>
    </source>
</evidence>
<keyword evidence="2" id="KW-1185">Reference proteome</keyword>
<organism evidence="1 2">
    <name type="scientific">Oxalicibacterium faecigallinarum</name>
    <dbReference type="NCBI Taxonomy" id="573741"/>
    <lineage>
        <taxon>Bacteria</taxon>
        <taxon>Pseudomonadati</taxon>
        <taxon>Pseudomonadota</taxon>
        <taxon>Betaproteobacteria</taxon>
        <taxon>Burkholderiales</taxon>
        <taxon>Oxalobacteraceae</taxon>
        <taxon>Oxalicibacterium</taxon>
    </lineage>
</organism>
<comment type="caution">
    <text evidence="1">The sequence shown here is derived from an EMBL/GenBank/DDBJ whole genome shotgun (WGS) entry which is preliminary data.</text>
</comment>
<dbReference type="EMBL" id="BMDI01000001">
    <property type="protein sequence ID" value="GGI15836.1"/>
    <property type="molecule type" value="Genomic_DNA"/>
</dbReference>
<dbReference type="Proteomes" id="UP000642180">
    <property type="component" value="Unassembled WGS sequence"/>
</dbReference>
<name>A0A8J3ASJ0_9BURK</name>